<dbReference type="EMBL" id="JAAIUW010000001">
    <property type="protein sequence ID" value="KAF7843669.1"/>
    <property type="molecule type" value="Genomic_DNA"/>
</dbReference>
<evidence type="ECO:0000313" key="2">
    <source>
        <dbReference type="Proteomes" id="UP000634136"/>
    </source>
</evidence>
<dbReference type="Proteomes" id="UP000634136">
    <property type="component" value="Unassembled WGS sequence"/>
</dbReference>
<accession>A0A834XE60</accession>
<evidence type="ECO:0000313" key="1">
    <source>
        <dbReference type="EMBL" id="KAF7843669.1"/>
    </source>
</evidence>
<proteinExistence type="predicted"/>
<comment type="caution">
    <text evidence="1">The sequence shown here is derived from an EMBL/GenBank/DDBJ whole genome shotgun (WGS) entry which is preliminary data.</text>
</comment>
<sequence>MAGGEDLAVLGENDKGGLRMAEEREFGGFAEEA</sequence>
<keyword evidence="2" id="KW-1185">Reference proteome</keyword>
<reference evidence="1" key="1">
    <citation type="submission" date="2020-09" db="EMBL/GenBank/DDBJ databases">
        <title>Genome-Enabled Discovery of Anthraquinone Biosynthesis in Senna tora.</title>
        <authorList>
            <person name="Kang S.-H."/>
            <person name="Pandey R.P."/>
            <person name="Lee C.-M."/>
            <person name="Sim J.-S."/>
            <person name="Jeong J.-T."/>
            <person name="Choi B.-S."/>
            <person name="Jung M."/>
            <person name="Ginzburg D."/>
            <person name="Zhao K."/>
            <person name="Won S.Y."/>
            <person name="Oh T.-J."/>
            <person name="Yu Y."/>
            <person name="Kim N.-H."/>
            <person name="Lee O.R."/>
            <person name="Lee T.-H."/>
            <person name="Bashyal P."/>
            <person name="Kim T.-S."/>
            <person name="Lee W.-H."/>
            <person name="Kawkins C."/>
            <person name="Kim C.-K."/>
            <person name="Kim J.S."/>
            <person name="Ahn B.O."/>
            <person name="Rhee S.Y."/>
            <person name="Sohng J.K."/>
        </authorList>
    </citation>
    <scope>NUCLEOTIDE SEQUENCE</scope>
    <source>
        <tissue evidence="1">Leaf</tissue>
    </source>
</reference>
<gene>
    <name evidence="1" type="ORF">G2W53_000574</name>
</gene>
<name>A0A834XE60_9FABA</name>
<dbReference type="AlphaFoldDB" id="A0A834XE60"/>
<protein>
    <submittedName>
        <fullName evidence="1">Uncharacterized protein</fullName>
    </submittedName>
</protein>
<organism evidence="1 2">
    <name type="scientific">Senna tora</name>
    <dbReference type="NCBI Taxonomy" id="362788"/>
    <lineage>
        <taxon>Eukaryota</taxon>
        <taxon>Viridiplantae</taxon>
        <taxon>Streptophyta</taxon>
        <taxon>Embryophyta</taxon>
        <taxon>Tracheophyta</taxon>
        <taxon>Spermatophyta</taxon>
        <taxon>Magnoliopsida</taxon>
        <taxon>eudicotyledons</taxon>
        <taxon>Gunneridae</taxon>
        <taxon>Pentapetalae</taxon>
        <taxon>rosids</taxon>
        <taxon>fabids</taxon>
        <taxon>Fabales</taxon>
        <taxon>Fabaceae</taxon>
        <taxon>Caesalpinioideae</taxon>
        <taxon>Cassia clade</taxon>
        <taxon>Senna</taxon>
    </lineage>
</organism>